<evidence type="ECO:0000313" key="3">
    <source>
        <dbReference type="Proteomes" id="UP000748308"/>
    </source>
</evidence>
<feature type="signal peptide" evidence="1">
    <location>
        <begin position="1"/>
        <end position="27"/>
    </location>
</feature>
<feature type="chain" id="PRO_5036676432" evidence="1">
    <location>
        <begin position="28"/>
        <end position="148"/>
    </location>
</feature>
<evidence type="ECO:0000256" key="1">
    <source>
        <dbReference type="SAM" id="SignalP"/>
    </source>
</evidence>
<organism evidence="2 3">
    <name type="scientific">Eiseniibacteriota bacterium</name>
    <dbReference type="NCBI Taxonomy" id="2212470"/>
    <lineage>
        <taxon>Bacteria</taxon>
        <taxon>Candidatus Eiseniibacteriota</taxon>
    </lineage>
</organism>
<evidence type="ECO:0000313" key="2">
    <source>
        <dbReference type="EMBL" id="MBM3317781.1"/>
    </source>
</evidence>
<protein>
    <submittedName>
        <fullName evidence="2">Uncharacterized protein</fullName>
    </submittedName>
</protein>
<keyword evidence="1" id="KW-0732">Signal</keyword>
<gene>
    <name evidence="2" type="ORF">FJY75_07995</name>
</gene>
<reference evidence="2" key="1">
    <citation type="submission" date="2019-03" db="EMBL/GenBank/DDBJ databases">
        <title>Lake Tanganyika Metagenome-Assembled Genomes (MAGs).</title>
        <authorList>
            <person name="Tran P."/>
        </authorList>
    </citation>
    <scope>NUCLEOTIDE SEQUENCE</scope>
    <source>
        <strain evidence="2">M_DeepCast_400m_m2_100</strain>
    </source>
</reference>
<proteinExistence type="predicted"/>
<dbReference type="EMBL" id="VGIY01000187">
    <property type="protein sequence ID" value="MBM3317781.1"/>
    <property type="molecule type" value="Genomic_DNA"/>
</dbReference>
<name>A0A937X8T2_UNCEI</name>
<comment type="caution">
    <text evidence="2">The sequence shown here is derived from an EMBL/GenBank/DDBJ whole genome shotgun (WGS) entry which is preliminary data.</text>
</comment>
<accession>A0A937X8T2</accession>
<sequence length="148" mass="16174">MERRRTHGLTALLCTALIGALPSTALADEDSEGVDLCLMVTDCLSQPMDQALVEVQIFRPGSGIIDSDNGYTDDGAICFRFADLECDDEARVSLTPATSDAPDADHIYIYIGDCADAPRNWEIGADPQLCPDAWWSPTRIQAVYYLNN</sequence>
<dbReference type="Proteomes" id="UP000748308">
    <property type="component" value="Unassembled WGS sequence"/>
</dbReference>
<dbReference type="AlphaFoldDB" id="A0A937X8T2"/>